<proteinExistence type="predicted"/>
<dbReference type="EMBL" id="CP011452">
    <property type="protein sequence ID" value="AKH44229.1"/>
    <property type="molecule type" value="Genomic_DNA"/>
</dbReference>
<accession>A0A0F7KX27</accession>
<feature type="region of interest" description="Disordered" evidence="1">
    <location>
        <begin position="45"/>
        <end position="69"/>
    </location>
</feature>
<name>A0A0F7KX27_9SPHN</name>
<organism evidence="3 4">
    <name type="scientific">Croceibacterium atlanticum</name>
    <dbReference type="NCBI Taxonomy" id="1267766"/>
    <lineage>
        <taxon>Bacteria</taxon>
        <taxon>Pseudomonadati</taxon>
        <taxon>Pseudomonadota</taxon>
        <taxon>Alphaproteobacteria</taxon>
        <taxon>Sphingomonadales</taxon>
        <taxon>Erythrobacteraceae</taxon>
        <taxon>Croceibacterium</taxon>
    </lineage>
</organism>
<feature type="chain" id="PRO_5043478406" evidence="2">
    <location>
        <begin position="21"/>
        <end position="69"/>
    </location>
</feature>
<sequence length="69" mass="7321">MLSAVALASGCLSQVRCAMAADALHADNRTFKIASALFAAEDNHSGEELPGVAGPEPEWRPIRAHGYRD</sequence>
<dbReference type="STRING" id="1267766.WYH_03210"/>
<keyword evidence="2" id="KW-0732">Signal</keyword>
<dbReference type="AlphaFoldDB" id="A0A0F7KX27"/>
<feature type="compositionally biased region" description="Basic and acidic residues" evidence="1">
    <location>
        <begin position="57"/>
        <end position="69"/>
    </location>
</feature>
<evidence type="ECO:0000256" key="2">
    <source>
        <dbReference type="SAM" id="SignalP"/>
    </source>
</evidence>
<keyword evidence="4" id="KW-1185">Reference proteome</keyword>
<feature type="signal peptide" evidence="2">
    <location>
        <begin position="1"/>
        <end position="20"/>
    </location>
</feature>
<dbReference type="Proteomes" id="UP000034392">
    <property type="component" value="Chromosome"/>
</dbReference>
<reference evidence="3" key="1">
    <citation type="submission" date="2015-05" db="EMBL/GenBank/DDBJ databases">
        <title>The complete genome of Altererythrobacter atlanticus strain 26DY36.</title>
        <authorList>
            <person name="Wu Y.-H."/>
            <person name="Cheng H."/>
            <person name="Wu X.-W."/>
        </authorList>
    </citation>
    <scope>NUCLEOTIDE SEQUENCE [LARGE SCALE GENOMIC DNA]</scope>
    <source>
        <strain evidence="3">26DY36</strain>
    </source>
</reference>
<protein>
    <submittedName>
        <fullName evidence="3">Uncharacterized protein</fullName>
    </submittedName>
</protein>
<evidence type="ECO:0000256" key="1">
    <source>
        <dbReference type="SAM" id="MobiDB-lite"/>
    </source>
</evidence>
<evidence type="ECO:0000313" key="4">
    <source>
        <dbReference type="Proteomes" id="UP000034392"/>
    </source>
</evidence>
<gene>
    <name evidence="3" type="ORF">WYH_03210</name>
</gene>
<dbReference type="KEGG" id="aay:WYH_03210"/>
<dbReference type="PATRIC" id="fig|1267766.3.peg.3255"/>
<evidence type="ECO:0000313" key="3">
    <source>
        <dbReference type="EMBL" id="AKH44229.1"/>
    </source>
</evidence>